<dbReference type="InterPro" id="IPR050638">
    <property type="entry name" value="AA-Vitamin_Transporters"/>
</dbReference>
<organism evidence="8 9">
    <name type="scientific">Thioalkalivibrio sulfidiphilus (strain HL-EbGR7)</name>
    <dbReference type="NCBI Taxonomy" id="396588"/>
    <lineage>
        <taxon>Bacteria</taxon>
        <taxon>Pseudomonadati</taxon>
        <taxon>Pseudomonadota</taxon>
        <taxon>Gammaproteobacteria</taxon>
        <taxon>Chromatiales</taxon>
        <taxon>Ectothiorhodospiraceae</taxon>
        <taxon>Thioalkalivibrio</taxon>
    </lineage>
</organism>
<evidence type="ECO:0000313" key="8">
    <source>
        <dbReference type="EMBL" id="ACL72197.1"/>
    </source>
</evidence>
<evidence type="ECO:0000256" key="5">
    <source>
        <dbReference type="ARBA" id="ARBA00023136"/>
    </source>
</evidence>
<feature type="transmembrane region" description="Helical" evidence="6">
    <location>
        <begin position="177"/>
        <end position="196"/>
    </location>
</feature>
<dbReference type="KEGG" id="tgr:Tgr7_1111"/>
<feature type="transmembrane region" description="Helical" evidence="6">
    <location>
        <begin position="208"/>
        <end position="231"/>
    </location>
</feature>
<dbReference type="Proteomes" id="UP000002383">
    <property type="component" value="Chromosome"/>
</dbReference>
<keyword evidence="4 6" id="KW-1133">Transmembrane helix</keyword>
<feature type="transmembrane region" description="Helical" evidence="6">
    <location>
        <begin position="122"/>
        <end position="140"/>
    </location>
</feature>
<feature type="transmembrane region" description="Helical" evidence="6">
    <location>
        <begin position="30"/>
        <end position="49"/>
    </location>
</feature>
<dbReference type="eggNOG" id="COG0697">
    <property type="taxonomic scope" value="Bacteria"/>
</dbReference>
<evidence type="ECO:0000256" key="1">
    <source>
        <dbReference type="ARBA" id="ARBA00004141"/>
    </source>
</evidence>
<dbReference type="RefSeq" id="WP_012637681.1">
    <property type="nucleotide sequence ID" value="NC_011901.1"/>
</dbReference>
<evidence type="ECO:0000256" key="3">
    <source>
        <dbReference type="ARBA" id="ARBA00022692"/>
    </source>
</evidence>
<dbReference type="HOGENOM" id="CLU_033863_5_1_6"/>
<keyword evidence="5 6" id="KW-0472">Membrane</keyword>
<gene>
    <name evidence="8" type="ordered locus">Tgr7_1111</name>
</gene>
<dbReference type="GO" id="GO:0016020">
    <property type="term" value="C:membrane"/>
    <property type="evidence" value="ECO:0007669"/>
    <property type="project" value="UniProtKB-SubCell"/>
</dbReference>
<feature type="transmembrane region" description="Helical" evidence="6">
    <location>
        <begin position="264"/>
        <end position="282"/>
    </location>
</feature>
<proteinExistence type="inferred from homology"/>
<comment type="subcellular location">
    <subcellularLocation>
        <location evidence="1">Membrane</location>
        <topology evidence="1">Multi-pass membrane protein</topology>
    </subcellularLocation>
</comment>
<dbReference type="SUPFAM" id="SSF103481">
    <property type="entry name" value="Multidrug resistance efflux transporter EmrE"/>
    <property type="match status" value="2"/>
</dbReference>
<evidence type="ECO:0000313" key="9">
    <source>
        <dbReference type="Proteomes" id="UP000002383"/>
    </source>
</evidence>
<evidence type="ECO:0000256" key="6">
    <source>
        <dbReference type="SAM" id="Phobius"/>
    </source>
</evidence>
<feature type="transmembrane region" description="Helical" evidence="6">
    <location>
        <begin position="61"/>
        <end position="83"/>
    </location>
</feature>
<feature type="domain" description="EamA" evidence="7">
    <location>
        <begin position="8"/>
        <end position="134"/>
    </location>
</feature>
<sequence>MSVPAAYLGVILIWATTPLAIQWSGDGPGFLFGVAARMAIGTVLALGFARLMGLGVWRREALATYGVVGLGIYGAMLFTYWAAQQIPSGWISVVFGLTPIATGALALLWLPGQGLTRLRLSGALIGVAGLGVIFGGGAALDERAVLGIGAVALATLIHSVSAIWTKRLGSGLHPLSVVAGGLAVSTPLFLITWGLFDGAWPVDLPQRALGSILYLGVIGSVIGFSLFYYVLGRVDATRVALITLVTPVAALVLGHVLNGEPLDPRILAGAALILAGLALFEFGDRLLGRRRRDVADKGVL</sequence>
<feature type="transmembrane region" description="Helical" evidence="6">
    <location>
        <begin position="89"/>
        <end position="110"/>
    </location>
</feature>
<evidence type="ECO:0000256" key="4">
    <source>
        <dbReference type="ARBA" id="ARBA00022989"/>
    </source>
</evidence>
<evidence type="ECO:0000256" key="2">
    <source>
        <dbReference type="ARBA" id="ARBA00007362"/>
    </source>
</evidence>
<evidence type="ECO:0000259" key="7">
    <source>
        <dbReference type="Pfam" id="PF00892"/>
    </source>
</evidence>
<dbReference type="InterPro" id="IPR037185">
    <property type="entry name" value="EmrE-like"/>
</dbReference>
<protein>
    <recommendedName>
        <fullName evidence="7">EamA domain-containing protein</fullName>
    </recommendedName>
</protein>
<keyword evidence="3 6" id="KW-0812">Transmembrane</keyword>
<dbReference type="EMBL" id="CP001339">
    <property type="protein sequence ID" value="ACL72197.1"/>
    <property type="molecule type" value="Genomic_DNA"/>
</dbReference>
<dbReference type="OrthoDB" id="9776210at2"/>
<dbReference type="PANTHER" id="PTHR32322:SF2">
    <property type="entry name" value="EAMA DOMAIN-CONTAINING PROTEIN"/>
    <property type="match status" value="1"/>
</dbReference>
<feature type="transmembrane region" description="Helical" evidence="6">
    <location>
        <begin position="146"/>
        <end position="165"/>
    </location>
</feature>
<dbReference type="PANTHER" id="PTHR32322">
    <property type="entry name" value="INNER MEMBRANE TRANSPORTER"/>
    <property type="match status" value="1"/>
</dbReference>
<dbReference type="STRING" id="396588.Tgr7_1111"/>
<dbReference type="Gene3D" id="1.10.3730.20">
    <property type="match status" value="1"/>
</dbReference>
<name>B8GPN0_THISH</name>
<keyword evidence="9" id="KW-1185">Reference proteome</keyword>
<dbReference type="AlphaFoldDB" id="B8GPN0"/>
<dbReference type="InterPro" id="IPR000620">
    <property type="entry name" value="EamA_dom"/>
</dbReference>
<reference evidence="8 9" key="1">
    <citation type="journal article" date="2011" name="Stand. Genomic Sci.">
        <title>Complete genome sequence of 'Thioalkalivibrio sulfidophilus' HL-EbGr7.</title>
        <authorList>
            <person name="Muyzer G."/>
            <person name="Sorokin D.Y."/>
            <person name="Mavromatis K."/>
            <person name="Lapidus A."/>
            <person name="Clum A."/>
            <person name="Ivanova N."/>
            <person name="Pati A."/>
            <person name="d'Haeseleer P."/>
            <person name="Woyke T."/>
            <person name="Kyrpides N.C."/>
        </authorList>
    </citation>
    <scope>NUCLEOTIDE SEQUENCE [LARGE SCALE GENOMIC DNA]</scope>
    <source>
        <strain evidence="8 9">HL-EbGR7</strain>
    </source>
</reference>
<dbReference type="Pfam" id="PF00892">
    <property type="entry name" value="EamA"/>
    <property type="match status" value="2"/>
</dbReference>
<comment type="similarity">
    <text evidence="2">Belongs to the EamA transporter family.</text>
</comment>
<feature type="domain" description="EamA" evidence="7">
    <location>
        <begin position="146"/>
        <end position="280"/>
    </location>
</feature>
<accession>B8GPN0</accession>
<feature type="transmembrane region" description="Helical" evidence="6">
    <location>
        <begin position="238"/>
        <end position="258"/>
    </location>
</feature>